<evidence type="ECO:0000313" key="4">
    <source>
        <dbReference type="Proteomes" id="UP000004995"/>
    </source>
</evidence>
<proteinExistence type="predicted"/>
<feature type="region of interest" description="Disordered" evidence="1">
    <location>
        <begin position="61"/>
        <end position="83"/>
    </location>
</feature>
<accession>K3ZYL6</accession>
<dbReference type="Gramene" id="KQL26415">
    <property type="protein sequence ID" value="KQL26415"/>
    <property type="gene ID" value="SETIT_031698mg"/>
</dbReference>
<feature type="transmembrane region" description="Helical" evidence="2">
    <location>
        <begin position="6"/>
        <end position="25"/>
    </location>
</feature>
<dbReference type="HOGENOM" id="CLU_2546897_0_0_1"/>
<reference evidence="4" key="1">
    <citation type="journal article" date="2012" name="Nat. Biotechnol.">
        <title>Reference genome sequence of the model plant Setaria.</title>
        <authorList>
            <person name="Bennetzen J.L."/>
            <person name="Schmutz J."/>
            <person name="Wang H."/>
            <person name="Percifield R."/>
            <person name="Hawkins J."/>
            <person name="Pontaroli A.C."/>
            <person name="Estep M."/>
            <person name="Feng L."/>
            <person name="Vaughn J.N."/>
            <person name="Grimwood J."/>
            <person name="Jenkins J."/>
            <person name="Barry K."/>
            <person name="Lindquist E."/>
            <person name="Hellsten U."/>
            <person name="Deshpande S."/>
            <person name="Wang X."/>
            <person name="Wu X."/>
            <person name="Mitros T."/>
            <person name="Triplett J."/>
            <person name="Yang X."/>
            <person name="Ye C.Y."/>
            <person name="Mauro-Herrera M."/>
            <person name="Wang L."/>
            <person name="Li P."/>
            <person name="Sharma M."/>
            <person name="Sharma R."/>
            <person name="Ronald P.C."/>
            <person name="Panaud O."/>
            <person name="Kellogg E.A."/>
            <person name="Brutnell T.P."/>
            <person name="Doust A.N."/>
            <person name="Tuskan G.A."/>
            <person name="Rokhsar D."/>
            <person name="Devos K.M."/>
        </authorList>
    </citation>
    <scope>NUCLEOTIDE SEQUENCE [LARGE SCALE GENOMIC DNA]</scope>
    <source>
        <strain evidence="4">cv. Yugu1</strain>
    </source>
</reference>
<sequence>MFIGLLIWIRYLMAVYWPYYLWSFFTGERNWLEDGMNSPDYKGTVVRYLLYHKLNEVPLPKEFPQPLPKESNEPLNNMPVRPF</sequence>
<dbReference type="EnsemblPlants" id="KQL26415">
    <property type="protein sequence ID" value="KQL26415"/>
    <property type="gene ID" value="SETIT_031698mg"/>
</dbReference>
<evidence type="ECO:0000256" key="2">
    <source>
        <dbReference type="SAM" id="Phobius"/>
    </source>
</evidence>
<organism evidence="3 4">
    <name type="scientific">Setaria italica</name>
    <name type="common">Foxtail millet</name>
    <name type="synonym">Panicum italicum</name>
    <dbReference type="NCBI Taxonomy" id="4555"/>
    <lineage>
        <taxon>Eukaryota</taxon>
        <taxon>Viridiplantae</taxon>
        <taxon>Streptophyta</taxon>
        <taxon>Embryophyta</taxon>
        <taxon>Tracheophyta</taxon>
        <taxon>Spermatophyta</taxon>
        <taxon>Magnoliopsida</taxon>
        <taxon>Liliopsida</taxon>
        <taxon>Poales</taxon>
        <taxon>Poaceae</taxon>
        <taxon>PACMAD clade</taxon>
        <taxon>Panicoideae</taxon>
        <taxon>Panicodae</taxon>
        <taxon>Paniceae</taxon>
        <taxon>Cenchrinae</taxon>
        <taxon>Setaria</taxon>
    </lineage>
</organism>
<keyword evidence="4" id="KW-1185">Reference proteome</keyword>
<reference evidence="3" key="2">
    <citation type="submission" date="2018-08" db="UniProtKB">
        <authorList>
            <consortium name="EnsemblPlants"/>
        </authorList>
    </citation>
    <scope>IDENTIFICATION</scope>
    <source>
        <strain evidence="3">Yugu1</strain>
    </source>
</reference>
<dbReference type="Proteomes" id="UP000004995">
    <property type="component" value="Unassembled WGS sequence"/>
</dbReference>
<evidence type="ECO:0000313" key="3">
    <source>
        <dbReference type="EnsemblPlants" id="KQL26415"/>
    </source>
</evidence>
<keyword evidence="2" id="KW-1133">Transmembrane helix</keyword>
<evidence type="ECO:0000256" key="1">
    <source>
        <dbReference type="SAM" id="MobiDB-lite"/>
    </source>
</evidence>
<dbReference type="EMBL" id="AGNK02001309">
    <property type="status" value="NOT_ANNOTATED_CDS"/>
    <property type="molecule type" value="Genomic_DNA"/>
</dbReference>
<dbReference type="AlphaFoldDB" id="K3ZYL6"/>
<name>K3ZYL6_SETIT</name>
<keyword evidence="2" id="KW-0812">Transmembrane</keyword>
<dbReference type="InParanoid" id="K3ZYL6"/>
<keyword evidence="2" id="KW-0472">Membrane</keyword>
<protein>
    <submittedName>
        <fullName evidence="3">Uncharacterized protein</fullName>
    </submittedName>
</protein>